<reference evidence="10" key="1">
    <citation type="submission" date="2019-09" db="EMBL/GenBank/DDBJ databases">
        <title>Draft genome information of white flower Hibiscus syriacus.</title>
        <authorList>
            <person name="Kim Y.-M."/>
        </authorList>
    </citation>
    <scope>NUCLEOTIDE SEQUENCE [LARGE SCALE GENOMIC DNA]</scope>
    <source>
        <strain evidence="10">YM2019G1</strain>
    </source>
</reference>
<evidence type="ECO:0000259" key="9">
    <source>
        <dbReference type="Pfam" id="PF01490"/>
    </source>
</evidence>
<evidence type="ECO:0000256" key="2">
    <source>
        <dbReference type="ARBA" id="ARBA00022448"/>
    </source>
</evidence>
<evidence type="ECO:0000256" key="3">
    <source>
        <dbReference type="ARBA" id="ARBA00022692"/>
    </source>
</evidence>
<evidence type="ECO:0000313" key="11">
    <source>
        <dbReference type="Proteomes" id="UP000436088"/>
    </source>
</evidence>
<keyword evidence="3 8" id="KW-0812">Transmembrane</keyword>
<evidence type="ECO:0000256" key="1">
    <source>
        <dbReference type="ARBA" id="ARBA00004370"/>
    </source>
</evidence>
<keyword evidence="5 8" id="KW-1133">Transmembrane helix</keyword>
<keyword evidence="2" id="KW-0813">Transport</keyword>
<evidence type="ECO:0000256" key="6">
    <source>
        <dbReference type="ARBA" id="ARBA00023136"/>
    </source>
</evidence>
<feature type="transmembrane region" description="Helical" evidence="8">
    <location>
        <begin position="901"/>
        <end position="918"/>
    </location>
</feature>
<feature type="transmembrane region" description="Helical" evidence="8">
    <location>
        <begin position="419"/>
        <end position="436"/>
    </location>
</feature>
<dbReference type="InterPro" id="IPR013057">
    <property type="entry name" value="AA_transpt_TM"/>
</dbReference>
<dbReference type="Proteomes" id="UP000436088">
    <property type="component" value="Unassembled WGS sequence"/>
</dbReference>
<dbReference type="EMBL" id="VEPZ02001200">
    <property type="protein sequence ID" value="KAE8687702.1"/>
    <property type="molecule type" value="Genomic_DNA"/>
</dbReference>
<evidence type="ECO:0000256" key="7">
    <source>
        <dbReference type="SAM" id="MobiDB-lite"/>
    </source>
</evidence>
<name>A0A6A2Z9E7_HIBSY</name>
<organism evidence="10 11">
    <name type="scientific">Hibiscus syriacus</name>
    <name type="common">Rose of Sharon</name>
    <dbReference type="NCBI Taxonomy" id="106335"/>
    <lineage>
        <taxon>Eukaryota</taxon>
        <taxon>Viridiplantae</taxon>
        <taxon>Streptophyta</taxon>
        <taxon>Embryophyta</taxon>
        <taxon>Tracheophyta</taxon>
        <taxon>Spermatophyta</taxon>
        <taxon>Magnoliopsida</taxon>
        <taxon>eudicotyledons</taxon>
        <taxon>Gunneridae</taxon>
        <taxon>Pentapetalae</taxon>
        <taxon>rosids</taxon>
        <taxon>malvids</taxon>
        <taxon>Malvales</taxon>
        <taxon>Malvaceae</taxon>
        <taxon>Malvoideae</taxon>
        <taxon>Hibiscus</taxon>
    </lineage>
</organism>
<dbReference type="GO" id="GO:0006865">
    <property type="term" value="P:amino acid transport"/>
    <property type="evidence" value="ECO:0007669"/>
    <property type="project" value="UniProtKB-KW"/>
</dbReference>
<dbReference type="PANTHER" id="PTHR34775">
    <property type="entry name" value="TRANSMEMBRANE PROTEIN"/>
    <property type="match status" value="1"/>
</dbReference>
<comment type="subcellular location">
    <subcellularLocation>
        <location evidence="1">Membrane</location>
    </subcellularLocation>
</comment>
<dbReference type="Pfam" id="PF01490">
    <property type="entry name" value="Aa_trans"/>
    <property type="match status" value="1"/>
</dbReference>
<feature type="transmembrane region" description="Helical" evidence="8">
    <location>
        <begin position="856"/>
        <end position="880"/>
    </location>
</feature>
<dbReference type="GO" id="GO:0016020">
    <property type="term" value="C:membrane"/>
    <property type="evidence" value="ECO:0007669"/>
    <property type="project" value="UniProtKB-SubCell"/>
</dbReference>
<feature type="region of interest" description="Disordered" evidence="7">
    <location>
        <begin position="360"/>
        <end position="391"/>
    </location>
</feature>
<keyword evidence="4" id="KW-0029">Amino-acid transport</keyword>
<protein>
    <submittedName>
        <fullName evidence="10">Amino acid permease 6</fullName>
    </submittedName>
</protein>
<accession>A0A6A2Z9E7</accession>
<gene>
    <name evidence="10" type="ORF">F3Y22_tig00111008pilonHSYRG00028</name>
</gene>
<feature type="transmembrane region" description="Helical" evidence="8">
    <location>
        <begin position="773"/>
        <end position="792"/>
    </location>
</feature>
<evidence type="ECO:0000313" key="10">
    <source>
        <dbReference type="EMBL" id="KAE8687702.1"/>
    </source>
</evidence>
<evidence type="ECO:0000256" key="4">
    <source>
        <dbReference type="ARBA" id="ARBA00022970"/>
    </source>
</evidence>
<keyword evidence="6 8" id="KW-0472">Membrane</keyword>
<feature type="compositionally biased region" description="Basic and acidic residues" evidence="7">
    <location>
        <begin position="23"/>
        <end position="32"/>
    </location>
</feature>
<evidence type="ECO:0000256" key="5">
    <source>
        <dbReference type="ARBA" id="ARBA00022989"/>
    </source>
</evidence>
<feature type="domain" description="Amino acid transporter transmembrane" evidence="9">
    <location>
        <begin position="770"/>
        <end position="998"/>
    </location>
</feature>
<keyword evidence="11" id="KW-1185">Reference proteome</keyword>
<feature type="region of interest" description="Disordered" evidence="7">
    <location>
        <begin position="1"/>
        <end position="138"/>
    </location>
</feature>
<feature type="compositionally biased region" description="Polar residues" evidence="7">
    <location>
        <begin position="104"/>
        <end position="120"/>
    </location>
</feature>
<evidence type="ECO:0000256" key="8">
    <source>
        <dbReference type="SAM" id="Phobius"/>
    </source>
</evidence>
<feature type="transmembrane region" description="Helical" evidence="8">
    <location>
        <begin position="653"/>
        <end position="669"/>
    </location>
</feature>
<dbReference type="PANTHER" id="PTHR34775:SF4">
    <property type="entry name" value="TRANSMEMBRANE PROTEIN"/>
    <property type="match status" value="1"/>
</dbReference>
<proteinExistence type="predicted"/>
<feature type="transmembrane region" description="Helical" evidence="8">
    <location>
        <begin position="924"/>
        <end position="946"/>
    </location>
</feature>
<comment type="caution">
    <text evidence="10">The sequence shown here is derived from an EMBL/GenBank/DDBJ whole genome shotgun (WGS) entry which is preliminary data.</text>
</comment>
<dbReference type="AlphaFoldDB" id="A0A6A2Z9E7"/>
<sequence length="1010" mass="112032">MASPAKTTSSSSSIPWRTNPIMRKSELCDPTRRSFSGNPFTKPAVITNPRAINPKTPASGPSDFPRRHSTGRGSVDSLSDLDKENSKDQNPKPTRLRSPAPSKGTKNFMTPTISAASKINASPRKKVLVERNEPTRSSVSFSDIKGLTIEDNKSTPEIALKQKKVSFSDVRSLIMEDSESTPEVGLSQKVSFVGVKSIIMEDNESTRQTGLKWNNVEMPRELQSNYHEYYKEPFKNNADAKSILMEDNESTQQTGFKQNNVEVPHGLQSNNYEYKESLKSNVDSLMKTLPEEKGSVKVIPSFEISSKVSVLAPLDADPLMHTYDPKTNYLSPRPQFLHYRPNHRIELYRERDCKQLEECFTTESSSDTDVSEETQSEGSLRESEDISSEETNPIAAAMVGKGFEDKRKCKPRFRTRSKFIALLLVLAFAYLSVLAANSNLEELSLLNFHVPPEVTGFAKAKFELFTGNLQHWSASFLSYVSNTVSSSREVGTFSLFEYANLSHVLESVRERDDGGELFDNKYYGKIEADEAVDEYEQLEDDEFLKNLELVSEEESDADEDEEQKNEDFKILELVSEEETVAVEQESGAEMIELDQLEVGSNMNLEDHPSITIPQATETMFPEEDSTFSSENSVDDSTINSPEDRFIEKNTMDYALLVLCLIAASALIYTKRGKPSLPNASVPVKQPVSTVLERRSSMNWQTEMDMASESCPSYMSSCYSKGLKEPNKYKSQERKTRKSYRRESLASSDSSTVLSSYGSFTTYDKIPSKHVRTWVSASAHIITAVIGSGVLSLSWGIAQLGWIAGPIALVIFSVITWFTSNLLADCCRDPVSGTRLSCYMDAVKYNLGGINNKFCGIAQYVNLVGVTIGYSITSAISMAAIKRSGCFHKEGHAVGCHVKNNMFIIIFGIMEIILSQIPNFHELSWLSVVAAVMSFAYSCIGLGLSIAKVAGGSGSRTSLTGTTIGIDVTGWEKVWNCFEALGDIAFAYAFSNVLIEIQACLLVSMTLLPSK</sequence>
<feature type="transmembrane region" description="Helical" evidence="8">
    <location>
        <begin position="799"/>
        <end position="818"/>
    </location>
</feature>
<feature type="compositionally biased region" description="Basic and acidic residues" evidence="7">
    <location>
        <begin position="80"/>
        <end position="90"/>
    </location>
</feature>